<accession>A0ACC0CFE3</accession>
<gene>
    <name evidence="1" type="ORF">M9H77_04854</name>
</gene>
<protein>
    <submittedName>
        <fullName evidence="1">Uncharacterized protein</fullName>
    </submittedName>
</protein>
<organism evidence="1 2">
    <name type="scientific">Catharanthus roseus</name>
    <name type="common">Madagascar periwinkle</name>
    <name type="synonym">Vinca rosea</name>
    <dbReference type="NCBI Taxonomy" id="4058"/>
    <lineage>
        <taxon>Eukaryota</taxon>
        <taxon>Viridiplantae</taxon>
        <taxon>Streptophyta</taxon>
        <taxon>Embryophyta</taxon>
        <taxon>Tracheophyta</taxon>
        <taxon>Spermatophyta</taxon>
        <taxon>Magnoliopsida</taxon>
        <taxon>eudicotyledons</taxon>
        <taxon>Gunneridae</taxon>
        <taxon>Pentapetalae</taxon>
        <taxon>asterids</taxon>
        <taxon>lamiids</taxon>
        <taxon>Gentianales</taxon>
        <taxon>Apocynaceae</taxon>
        <taxon>Rauvolfioideae</taxon>
        <taxon>Vinceae</taxon>
        <taxon>Catharanthinae</taxon>
        <taxon>Catharanthus</taxon>
    </lineage>
</organism>
<dbReference type="Proteomes" id="UP001060085">
    <property type="component" value="Linkage Group LG01"/>
</dbReference>
<evidence type="ECO:0000313" key="2">
    <source>
        <dbReference type="Proteomes" id="UP001060085"/>
    </source>
</evidence>
<comment type="caution">
    <text evidence="1">The sequence shown here is derived from an EMBL/GenBank/DDBJ whole genome shotgun (WGS) entry which is preliminary data.</text>
</comment>
<reference evidence="2" key="1">
    <citation type="journal article" date="2023" name="Nat. Plants">
        <title>Single-cell RNA sequencing provides a high-resolution roadmap for understanding the multicellular compartmentation of specialized metabolism.</title>
        <authorList>
            <person name="Sun S."/>
            <person name="Shen X."/>
            <person name="Li Y."/>
            <person name="Li Y."/>
            <person name="Wang S."/>
            <person name="Li R."/>
            <person name="Zhang H."/>
            <person name="Shen G."/>
            <person name="Guo B."/>
            <person name="Wei J."/>
            <person name="Xu J."/>
            <person name="St-Pierre B."/>
            <person name="Chen S."/>
            <person name="Sun C."/>
        </authorList>
    </citation>
    <scope>NUCLEOTIDE SEQUENCE [LARGE SCALE GENOMIC DNA]</scope>
</reference>
<dbReference type="EMBL" id="CM044701">
    <property type="protein sequence ID" value="KAI5683626.1"/>
    <property type="molecule type" value="Genomic_DNA"/>
</dbReference>
<evidence type="ECO:0000313" key="1">
    <source>
        <dbReference type="EMBL" id="KAI5683626.1"/>
    </source>
</evidence>
<sequence length="121" mass="12637">MARISRTSNLALSESPGPEMLIVVGPPGLAIGVLFPPLGLAMGVVVDRSLLGDGGMLKLVSRKMVRPGARRNDDDLGPVTNRTGRVEGRVVTTSSCCVRGRLSTSGILSAPLFHPATPYTV</sequence>
<proteinExistence type="predicted"/>
<name>A0ACC0CFE3_CATRO</name>
<keyword evidence="2" id="KW-1185">Reference proteome</keyword>